<keyword evidence="3" id="KW-0418">Kinase</keyword>
<dbReference type="Proteomes" id="UP000505377">
    <property type="component" value="Chromosome"/>
</dbReference>
<name>A0A6M6JRP1_9PSEU</name>
<evidence type="ECO:0000313" key="3">
    <source>
        <dbReference type="EMBL" id="QJY49980.1"/>
    </source>
</evidence>
<dbReference type="AlphaFoldDB" id="A0A6M6JRP1"/>
<dbReference type="InterPro" id="IPR003594">
    <property type="entry name" value="HATPase_dom"/>
</dbReference>
<sequence length="319" mass="34224">MYESGEDLRRRVLPYVRQGLAAGDAVQVIASRDTEASLGAGLGADADRVRWGVPGVTYRSLGPMFGGLRDYLARQARAGRRVRLVAEGPPIADPARAGAYLRFEAASNDVLGAYGFPWVCLYDRRRHSGSVLEQVEQVHPHLLDPVGEPASSARFRDPDDFLRAHPGLLSPIPAAVDLDLRLTAADQLSAARREAAAGASARGLPGEDVDDFELAAGELLSNAVRHGQRPCRLRLWATDSHVVVRVDDTGPGDDLPTKGFRPPRPALGHLGGMGMWVIRQVADAVHVCTSADGTAVEAQFHRRGPAAEQPRAGEQPHVA</sequence>
<dbReference type="SUPFAM" id="SSF55874">
    <property type="entry name" value="ATPase domain of HSP90 chaperone/DNA topoisomerase II/histidine kinase"/>
    <property type="match status" value="1"/>
</dbReference>
<dbReference type="EMBL" id="CP053564">
    <property type="protein sequence ID" value="QJY49980.1"/>
    <property type="molecule type" value="Genomic_DNA"/>
</dbReference>
<dbReference type="CDD" id="cd16936">
    <property type="entry name" value="HATPase_RsbW-like"/>
    <property type="match status" value="1"/>
</dbReference>
<keyword evidence="1" id="KW-0723">Serine/threonine-protein kinase</keyword>
<dbReference type="Pfam" id="PF14417">
    <property type="entry name" value="MEDS"/>
    <property type="match status" value="1"/>
</dbReference>
<dbReference type="PANTHER" id="PTHR35526:SF3">
    <property type="entry name" value="ANTI-SIGMA-F FACTOR RSBW"/>
    <property type="match status" value="1"/>
</dbReference>
<dbReference type="Gene3D" id="3.30.565.10">
    <property type="entry name" value="Histidine kinase-like ATPase, C-terminal domain"/>
    <property type="match status" value="1"/>
</dbReference>
<accession>A0A6M6JRP1</accession>
<dbReference type="SMART" id="SM00387">
    <property type="entry name" value="HATPase_c"/>
    <property type="match status" value="1"/>
</dbReference>
<proteinExistence type="predicted"/>
<reference evidence="3 4" key="1">
    <citation type="submission" date="2020-05" db="EMBL/GenBank/DDBJ databases">
        <authorList>
            <person name="Mo P."/>
        </authorList>
    </citation>
    <scope>NUCLEOTIDE SEQUENCE [LARGE SCALE GENOMIC DNA]</scope>
    <source>
        <strain evidence="3 4">Gen01</strain>
    </source>
</reference>
<evidence type="ECO:0000259" key="2">
    <source>
        <dbReference type="SMART" id="SM00387"/>
    </source>
</evidence>
<evidence type="ECO:0000313" key="4">
    <source>
        <dbReference type="Proteomes" id="UP000505377"/>
    </source>
</evidence>
<dbReference type="InterPro" id="IPR036890">
    <property type="entry name" value="HATPase_C_sf"/>
</dbReference>
<dbReference type="InterPro" id="IPR025847">
    <property type="entry name" value="MEDS_domain"/>
</dbReference>
<organism evidence="3 4">
    <name type="scientific">Pseudonocardia broussonetiae</name>
    <dbReference type="NCBI Taxonomy" id="2736640"/>
    <lineage>
        <taxon>Bacteria</taxon>
        <taxon>Bacillati</taxon>
        <taxon>Actinomycetota</taxon>
        <taxon>Actinomycetes</taxon>
        <taxon>Pseudonocardiales</taxon>
        <taxon>Pseudonocardiaceae</taxon>
        <taxon>Pseudonocardia</taxon>
    </lineage>
</organism>
<keyword evidence="3" id="KW-0808">Transferase</keyword>
<dbReference type="PANTHER" id="PTHR35526">
    <property type="entry name" value="ANTI-SIGMA-F FACTOR RSBW-RELATED"/>
    <property type="match status" value="1"/>
</dbReference>
<dbReference type="KEGG" id="pbro:HOP40_32920"/>
<evidence type="ECO:0000256" key="1">
    <source>
        <dbReference type="ARBA" id="ARBA00022527"/>
    </source>
</evidence>
<protein>
    <submittedName>
        <fullName evidence="3">Sensor histidine kinase</fullName>
    </submittedName>
</protein>
<dbReference type="GO" id="GO:0004674">
    <property type="term" value="F:protein serine/threonine kinase activity"/>
    <property type="evidence" value="ECO:0007669"/>
    <property type="project" value="UniProtKB-KW"/>
</dbReference>
<feature type="domain" description="Histidine kinase/HSP90-like ATPase" evidence="2">
    <location>
        <begin position="207"/>
        <end position="304"/>
    </location>
</feature>
<dbReference type="InterPro" id="IPR050267">
    <property type="entry name" value="Anti-sigma-factor_SerPK"/>
</dbReference>
<keyword evidence="4" id="KW-1185">Reference proteome</keyword>
<dbReference type="RefSeq" id="WP_172166953.1">
    <property type="nucleotide sequence ID" value="NZ_CP053564.1"/>
</dbReference>
<dbReference type="Pfam" id="PF13581">
    <property type="entry name" value="HATPase_c_2"/>
    <property type="match status" value="1"/>
</dbReference>
<gene>
    <name evidence="3" type="ORF">HOP40_32920</name>
</gene>